<gene>
    <name evidence="1" type="ORF">BKA59DRAFT_463875</name>
</gene>
<evidence type="ECO:0008006" key="3">
    <source>
        <dbReference type="Google" id="ProtNLM"/>
    </source>
</evidence>
<comment type="caution">
    <text evidence="1">The sequence shown here is derived from an EMBL/GenBank/DDBJ whole genome shotgun (WGS) entry which is preliminary data.</text>
</comment>
<accession>A0A8K0S974</accession>
<dbReference type="EMBL" id="JAGPXF010000001">
    <property type="protein sequence ID" value="KAH7262495.1"/>
    <property type="molecule type" value="Genomic_DNA"/>
</dbReference>
<dbReference type="InterPro" id="IPR051678">
    <property type="entry name" value="AGP_Transferase"/>
</dbReference>
<proteinExistence type="predicted"/>
<dbReference type="OrthoDB" id="3554464at2759"/>
<reference evidence="1" key="1">
    <citation type="journal article" date="2021" name="Nat. Commun.">
        <title>Genetic determinants of endophytism in the Arabidopsis root mycobiome.</title>
        <authorList>
            <person name="Mesny F."/>
            <person name="Miyauchi S."/>
            <person name="Thiergart T."/>
            <person name="Pickel B."/>
            <person name="Atanasova L."/>
            <person name="Karlsson M."/>
            <person name="Huettel B."/>
            <person name="Barry K.W."/>
            <person name="Haridas S."/>
            <person name="Chen C."/>
            <person name="Bauer D."/>
            <person name="Andreopoulos W."/>
            <person name="Pangilinan J."/>
            <person name="LaButti K."/>
            <person name="Riley R."/>
            <person name="Lipzen A."/>
            <person name="Clum A."/>
            <person name="Drula E."/>
            <person name="Henrissat B."/>
            <person name="Kohler A."/>
            <person name="Grigoriev I.V."/>
            <person name="Martin F.M."/>
            <person name="Hacquard S."/>
        </authorList>
    </citation>
    <scope>NUCLEOTIDE SEQUENCE</scope>
    <source>
        <strain evidence="1">MPI-SDFR-AT-0068</strain>
    </source>
</reference>
<name>A0A8K0S974_9HYPO</name>
<sequence>MATDDDEYIWDCWPKMPNGQDFDGSDLLNLVRKGSSPFKDNWDVNKLLQEIEAHMHAKVVDIPHVSRGSNNMGLHMKLSNQREILVRLGRSDINMPKYDGFPFDSMIRELNFESATYTLLAGHPDIPVSTLLYLRPPVKHESGVDYDVGKSVQGRRLMVFDFFHGRSNVWYELLPGGKDDLVSQAARLRASLFNYNPPKDFVATFLLQRMFAFMPSELPCPVEPTRDFWLTVFRCKIEATIKNEGDMIGWESDNNTVGPEALKAKQSLLRFLPHMLPLEENEEYLYRMVLEHGDFGIHNMSITTEADKNHVHIKSLYDWETGCIWHAMLADPEMALPVDLNVDENGKPTITQVSEDETAENRNKFMNHDKNYIEVLYQHAPDFERVTKAGKDARYLWFQLKRWRGDDPEEFFGELGAWAERRMAEKGF</sequence>
<evidence type="ECO:0000313" key="2">
    <source>
        <dbReference type="Proteomes" id="UP000813427"/>
    </source>
</evidence>
<dbReference type="Proteomes" id="UP000813427">
    <property type="component" value="Unassembled WGS sequence"/>
</dbReference>
<dbReference type="AlphaFoldDB" id="A0A8K0S974"/>
<keyword evidence="2" id="KW-1185">Reference proteome</keyword>
<dbReference type="SUPFAM" id="SSF56112">
    <property type="entry name" value="Protein kinase-like (PK-like)"/>
    <property type="match status" value="1"/>
</dbReference>
<dbReference type="PANTHER" id="PTHR21310">
    <property type="entry name" value="AMINOGLYCOSIDE PHOSPHOTRANSFERASE-RELATED-RELATED"/>
    <property type="match status" value="1"/>
</dbReference>
<organism evidence="1 2">
    <name type="scientific">Fusarium tricinctum</name>
    <dbReference type="NCBI Taxonomy" id="61284"/>
    <lineage>
        <taxon>Eukaryota</taxon>
        <taxon>Fungi</taxon>
        <taxon>Dikarya</taxon>
        <taxon>Ascomycota</taxon>
        <taxon>Pezizomycotina</taxon>
        <taxon>Sordariomycetes</taxon>
        <taxon>Hypocreomycetidae</taxon>
        <taxon>Hypocreales</taxon>
        <taxon>Nectriaceae</taxon>
        <taxon>Fusarium</taxon>
        <taxon>Fusarium tricinctum species complex</taxon>
    </lineage>
</organism>
<evidence type="ECO:0000313" key="1">
    <source>
        <dbReference type="EMBL" id="KAH7262495.1"/>
    </source>
</evidence>
<protein>
    <recommendedName>
        <fullName evidence="3">Aminoglycoside phosphotransferase domain-containing protein</fullName>
    </recommendedName>
</protein>
<dbReference type="InterPro" id="IPR011009">
    <property type="entry name" value="Kinase-like_dom_sf"/>
</dbReference>